<feature type="domain" description="FAD-binding PCMH-type" evidence="11">
    <location>
        <begin position="54"/>
        <end position="239"/>
    </location>
</feature>
<feature type="binding site" evidence="7">
    <location>
        <begin position="171"/>
        <end position="174"/>
    </location>
    <ligand>
        <name>FAD</name>
        <dbReference type="ChEBI" id="CHEBI:57692"/>
    </ligand>
</feature>
<dbReference type="GO" id="GO:0071949">
    <property type="term" value="F:FAD binding"/>
    <property type="evidence" value="ECO:0007669"/>
    <property type="project" value="InterPro"/>
</dbReference>
<feature type="binding site" evidence="7">
    <location>
        <begin position="223"/>
        <end position="229"/>
    </location>
    <ligand>
        <name>FAD</name>
        <dbReference type="ChEBI" id="CHEBI:57692"/>
    </ligand>
</feature>
<keyword evidence="5 7" id="KW-0274">FAD</keyword>
<evidence type="ECO:0000313" key="13">
    <source>
        <dbReference type="Proteomes" id="UP000054408"/>
    </source>
</evidence>
<keyword evidence="9" id="KW-0808">Transferase</keyword>
<dbReference type="InterPro" id="IPR016169">
    <property type="entry name" value="FAD-bd_PCMH_sub2"/>
</dbReference>
<feature type="binding site" evidence="7">
    <location>
        <begin position="86"/>
        <end position="92"/>
    </location>
    <ligand>
        <name>FAD</name>
        <dbReference type="ChEBI" id="CHEBI:57692"/>
    </ligand>
</feature>
<comment type="similarity">
    <text evidence="2 9">Belongs to the FAD-binding oxidoreductase/transferase type 4 family.</text>
</comment>
<dbReference type="InterPro" id="IPR025650">
    <property type="entry name" value="Alkyl-DHAP_Synthase"/>
</dbReference>
<dbReference type="GO" id="GO:0008611">
    <property type="term" value="P:ether lipid biosynthetic process"/>
    <property type="evidence" value="ECO:0007669"/>
    <property type="project" value="UniProtKB-UniPathway"/>
</dbReference>
<keyword evidence="9" id="KW-0443">Lipid metabolism</keyword>
<keyword evidence="9" id="KW-0576">Peroxisome</keyword>
<comment type="subunit">
    <text evidence="9">Homodimer.</text>
</comment>
<dbReference type="PROSITE" id="PS51387">
    <property type="entry name" value="FAD_PCMH"/>
    <property type="match status" value="1"/>
</dbReference>
<dbReference type="RefSeq" id="XP_013758884.1">
    <property type="nucleotide sequence ID" value="XM_013903430.1"/>
</dbReference>
<dbReference type="InterPro" id="IPR006094">
    <property type="entry name" value="Oxid_FAD_bind_N"/>
</dbReference>
<sequence>MAQVLADADGGQPSSSNLPPSSVAIKHSVDPVTRIHHSHGHTCREVWQLRKGQLPRVADAVVWPLTEDAVADVVAAAAAADVVLMPYGGGTSVTNALTLPERDAEPRPIVVVSMAKLNAVLDVDTVNMTATIQAGAVGAVLGKELADGWGVTMGHEPDSYEFSTLGGWIATRASGMQKNVYGNIEDIVISVTLVTPTGTVVKDAVVPRISAGPDIHHLVLGSEGTLGIITSAIVKVRPLPAVRKYGALIFPDFDAGVAAMYDIAQAHAAPASIRLVDNNQFQMGQALKPPTSWFASAIAAAKKFYVLSIKGFEADTMVAATLLFLGNSDADIAAQEAALYPIAARHGGMPADEENGRRGYALTFMIAYIRDLAFQYCFLAESFETSVPWSGVRHLCTSVKAAIVDAAAARSIPREPFVTCRVTQTYDTGACFDEIEHIARVAILDAGGSISHHHGIGKHRASFMPHVQSPAANAALRAVKRELDPTNVFASGNVLPAKL</sequence>
<dbReference type="UniPathway" id="UPA00781"/>
<feature type="region of interest" description="Disordered" evidence="10">
    <location>
        <begin position="1"/>
        <end position="23"/>
    </location>
</feature>
<dbReference type="GO" id="GO:0005777">
    <property type="term" value="C:peroxisome"/>
    <property type="evidence" value="ECO:0007669"/>
    <property type="project" value="UniProtKB-SubCell"/>
</dbReference>
<proteinExistence type="inferred from homology"/>
<dbReference type="Gene3D" id="3.30.43.10">
    <property type="entry name" value="Uridine Diphospho-n-acetylenolpyruvylglucosamine Reductase, domain 2"/>
    <property type="match status" value="1"/>
</dbReference>
<evidence type="ECO:0000256" key="9">
    <source>
        <dbReference type="RuleBase" id="RU363113"/>
    </source>
</evidence>
<dbReference type="InterPro" id="IPR016171">
    <property type="entry name" value="Vanillyl_alc_oxidase_C-sub2"/>
</dbReference>
<evidence type="ECO:0000256" key="5">
    <source>
        <dbReference type="ARBA" id="ARBA00022827"/>
    </source>
</evidence>
<feature type="binding site" evidence="6">
    <location>
        <position position="370"/>
    </location>
    <ligand>
        <name>substrate</name>
    </ligand>
</feature>
<evidence type="ECO:0000256" key="3">
    <source>
        <dbReference type="ARBA" id="ARBA00012385"/>
    </source>
</evidence>
<dbReference type="STRING" id="461836.A0A0L0D7F4"/>
<dbReference type="OMA" id="VDVLDWC"/>
<comment type="cofactor">
    <cofactor evidence="7 9">
        <name>FAD</name>
        <dbReference type="ChEBI" id="CHEBI:57692"/>
    </cofactor>
</comment>
<feature type="site" description="Important for enzyme activity" evidence="8">
    <location>
        <position position="274"/>
    </location>
</feature>
<dbReference type="SUPFAM" id="SSF56176">
    <property type="entry name" value="FAD-binding/transporter-associated domain-like"/>
    <property type="match status" value="1"/>
</dbReference>
<dbReference type="InterPro" id="IPR004113">
    <property type="entry name" value="FAD-bd_oxidored_4_C"/>
</dbReference>
<accession>A0A0L0D7F4</accession>
<dbReference type="SUPFAM" id="SSF55103">
    <property type="entry name" value="FAD-linked oxidases, C-terminal domain"/>
    <property type="match status" value="1"/>
</dbReference>
<dbReference type="Pfam" id="PF01565">
    <property type="entry name" value="FAD_binding_4"/>
    <property type="match status" value="1"/>
</dbReference>
<dbReference type="InterPro" id="IPR016166">
    <property type="entry name" value="FAD-bd_PCMH"/>
</dbReference>
<dbReference type="Gene3D" id="3.30.465.10">
    <property type="match status" value="1"/>
</dbReference>
<dbReference type="GO" id="GO:0008609">
    <property type="term" value="F:alkylglycerone-phosphate synthase activity"/>
    <property type="evidence" value="ECO:0007669"/>
    <property type="project" value="UniProtKB-EC"/>
</dbReference>
<dbReference type="eggNOG" id="KOG1233">
    <property type="taxonomic scope" value="Eukaryota"/>
</dbReference>
<organism evidence="12 13">
    <name type="scientific">Thecamonas trahens ATCC 50062</name>
    <dbReference type="NCBI Taxonomy" id="461836"/>
    <lineage>
        <taxon>Eukaryota</taxon>
        <taxon>Apusozoa</taxon>
        <taxon>Apusomonadida</taxon>
        <taxon>Apusomonadidae</taxon>
        <taxon>Thecamonas</taxon>
    </lineage>
</organism>
<dbReference type="EC" id="2.5.1.26" evidence="3 9"/>
<evidence type="ECO:0000256" key="2">
    <source>
        <dbReference type="ARBA" id="ARBA00008000"/>
    </source>
</evidence>
<evidence type="ECO:0000256" key="4">
    <source>
        <dbReference type="ARBA" id="ARBA00022630"/>
    </source>
</evidence>
<dbReference type="InterPro" id="IPR016167">
    <property type="entry name" value="FAD-bd_PCMH_sub1"/>
</dbReference>
<gene>
    <name evidence="12" type="ORF">AMSG_04548</name>
</gene>
<dbReference type="GeneID" id="25564086"/>
<feature type="binding site" evidence="7">
    <location>
        <begin position="158"/>
        <end position="164"/>
    </location>
    <ligand>
        <name>FAD</name>
        <dbReference type="ChEBI" id="CHEBI:57692"/>
    </ligand>
</feature>
<dbReference type="PANTHER" id="PTHR46568">
    <property type="entry name" value="ALKYLDIHYDROXYACETONEPHOSPHATE SYNTHASE, PEROXISOMAL"/>
    <property type="match status" value="1"/>
</dbReference>
<dbReference type="Pfam" id="PF02913">
    <property type="entry name" value="FAD-oxidase_C"/>
    <property type="match status" value="1"/>
</dbReference>
<evidence type="ECO:0000256" key="7">
    <source>
        <dbReference type="PIRSR" id="PIRSR625650-3"/>
    </source>
</evidence>
<dbReference type="EMBL" id="GL349450">
    <property type="protein sequence ID" value="KNC48317.1"/>
    <property type="molecule type" value="Genomic_DNA"/>
</dbReference>
<evidence type="ECO:0000256" key="6">
    <source>
        <dbReference type="PIRSR" id="PIRSR625650-2"/>
    </source>
</evidence>
<comment type="catalytic activity">
    <reaction evidence="9">
        <text>a long chain fatty alcohol + a 1-acylglycerone 3-phosphate = a 1-O-alkylglycerone 3-phosphate + a long-chain fatty acid + H(+)</text>
        <dbReference type="Rhea" id="RHEA:36171"/>
        <dbReference type="ChEBI" id="CHEBI:15378"/>
        <dbReference type="ChEBI" id="CHEBI:17135"/>
        <dbReference type="ChEBI" id="CHEBI:57534"/>
        <dbReference type="ChEBI" id="CHEBI:57560"/>
        <dbReference type="ChEBI" id="CHEBI:73315"/>
        <dbReference type="EC" id="2.5.1.26"/>
    </reaction>
</comment>
<dbReference type="AlphaFoldDB" id="A0A0L0D7F4"/>
<comment type="subcellular location">
    <subcellularLocation>
        <location evidence="9">Peroxisome</location>
    </subcellularLocation>
</comment>
<dbReference type="InterPro" id="IPR036318">
    <property type="entry name" value="FAD-bd_PCMH-like_sf"/>
</dbReference>
<reference evidence="12 13" key="1">
    <citation type="submission" date="2010-05" db="EMBL/GenBank/DDBJ databases">
        <title>The Genome Sequence of Thecamonas trahens ATCC 50062.</title>
        <authorList>
            <consortium name="The Broad Institute Genome Sequencing Platform"/>
            <person name="Russ C."/>
            <person name="Cuomo C."/>
            <person name="Shea T."/>
            <person name="Young S.K."/>
            <person name="Zeng Q."/>
            <person name="Koehrsen M."/>
            <person name="Haas B."/>
            <person name="Borodovsky M."/>
            <person name="Guigo R."/>
            <person name="Alvarado L."/>
            <person name="Berlin A."/>
            <person name="Bochicchio J."/>
            <person name="Borenstein D."/>
            <person name="Chapman S."/>
            <person name="Chen Z."/>
            <person name="Freedman E."/>
            <person name="Gellesch M."/>
            <person name="Goldberg J."/>
            <person name="Griggs A."/>
            <person name="Gujja S."/>
            <person name="Heilman E."/>
            <person name="Heiman D."/>
            <person name="Hepburn T."/>
            <person name="Howarth C."/>
            <person name="Jen D."/>
            <person name="Larson L."/>
            <person name="Mehta T."/>
            <person name="Park D."/>
            <person name="Pearson M."/>
            <person name="Roberts A."/>
            <person name="Saif S."/>
            <person name="Shenoy N."/>
            <person name="Sisk P."/>
            <person name="Stolte C."/>
            <person name="Sykes S."/>
            <person name="Thomson T."/>
            <person name="Walk T."/>
            <person name="White J."/>
            <person name="Yandava C."/>
            <person name="Burger G."/>
            <person name="Gray M.W."/>
            <person name="Holland P.W.H."/>
            <person name="King N."/>
            <person name="Lang F.B.F."/>
            <person name="Roger A.J."/>
            <person name="Ruiz-Trillo I."/>
            <person name="Lander E."/>
            <person name="Nusbaum C."/>
        </authorList>
    </citation>
    <scope>NUCLEOTIDE SEQUENCE [LARGE SCALE GENOMIC DNA]</scope>
    <source>
        <strain evidence="12 13">ATCC 50062</strain>
    </source>
</reference>
<dbReference type="OrthoDB" id="7786253at2759"/>
<dbReference type="PANTHER" id="PTHR46568:SF1">
    <property type="entry name" value="ALKYLDIHYDROXYACETONEPHOSPHATE SYNTHASE, PEROXISOMAL"/>
    <property type="match status" value="1"/>
</dbReference>
<keyword evidence="9" id="KW-0444">Lipid biosynthesis</keyword>
<protein>
    <recommendedName>
        <fullName evidence="3 9">Alkylglycerone-phosphate synthase</fullName>
        <shortName evidence="9">Alkyl-DHAP synthase</shortName>
        <ecNumber evidence="3 9">2.5.1.26</ecNumber>
    </recommendedName>
</protein>
<comment type="function">
    <text evidence="9">Catalyzes the exchange of an acyl for a long-chain alkyl group and the formation of the ether bond in the biosynthesis of ether phospholipids.</text>
</comment>
<evidence type="ECO:0000256" key="10">
    <source>
        <dbReference type="SAM" id="MobiDB-lite"/>
    </source>
</evidence>
<name>A0A0L0D7F4_THETB</name>
<dbReference type="Proteomes" id="UP000054408">
    <property type="component" value="Unassembled WGS sequence"/>
</dbReference>
<dbReference type="Gene3D" id="1.10.45.10">
    <property type="entry name" value="Vanillyl-alcohol Oxidase, Chain A, domain 4"/>
    <property type="match status" value="1"/>
</dbReference>
<dbReference type="Gene3D" id="3.30.70.3450">
    <property type="match status" value="1"/>
</dbReference>
<evidence type="ECO:0000259" key="11">
    <source>
        <dbReference type="PROSITE" id="PS51387"/>
    </source>
</evidence>
<evidence type="ECO:0000256" key="8">
    <source>
        <dbReference type="PIRSR" id="PIRSR625650-4"/>
    </source>
</evidence>
<evidence type="ECO:0000313" key="12">
    <source>
        <dbReference type="EMBL" id="KNC48317.1"/>
    </source>
</evidence>
<evidence type="ECO:0000256" key="1">
    <source>
        <dbReference type="ARBA" id="ARBA00004670"/>
    </source>
</evidence>
<dbReference type="Gene3D" id="3.30.300.330">
    <property type="match status" value="1"/>
</dbReference>
<comment type="pathway">
    <text evidence="1 9">Glycerolipid metabolism; ether lipid biosynthesis.</text>
</comment>
<dbReference type="InterPro" id="IPR016164">
    <property type="entry name" value="FAD-linked_Oxase-like_C"/>
</dbReference>
<keyword evidence="4 9" id="KW-0285">Flavoprotein</keyword>
<keyword evidence="13" id="KW-1185">Reference proteome</keyword>